<evidence type="ECO:0000256" key="1">
    <source>
        <dbReference type="SAM" id="MobiDB-lite"/>
    </source>
</evidence>
<keyword evidence="2" id="KW-0472">Membrane</keyword>
<feature type="transmembrane region" description="Helical" evidence="2">
    <location>
        <begin position="103"/>
        <end position="126"/>
    </location>
</feature>
<dbReference type="AlphaFoldDB" id="A0A7S3CN82"/>
<feature type="transmembrane region" description="Helical" evidence="2">
    <location>
        <begin position="171"/>
        <end position="194"/>
    </location>
</feature>
<sequence>MQGNSSQQALLPGSEGDVTNSFKVAKEDSDDTSSDGNADSDNYEVNARRNRRAARRQYKQFIQENRKFWLSFNLAIIFFSLGFALGTYFILEMEEYSDTCGGINIVLWAVICLHFVNLLVSLVNICGLEIKLCNSNMVCCFSIFELTVLVWMQVTYFRSQEDSCMTNAPVYYFWLMLQILVVYLGMVLVVCHFFRKFCQDPEEEELEMTNDPQDIENHRQSVNTPQ</sequence>
<dbReference type="EMBL" id="HBIA01008697">
    <property type="protein sequence ID" value="CAE0232676.1"/>
    <property type="molecule type" value="Transcribed_RNA"/>
</dbReference>
<evidence type="ECO:0000313" key="3">
    <source>
        <dbReference type="EMBL" id="CAE0232676.1"/>
    </source>
</evidence>
<feature type="region of interest" description="Disordered" evidence="1">
    <location>
        <begin position="1"/>
        <end position="42"/>
    </location>
</feature>
<gene>
    <name evidence="3" type="ORF">SRAS04492_LOCUS4474</name>
</gene>
<name>A0A7S3CN82_9SPIT</name>
<reference evidence="3" key="1">
    <citation type="submission" date="2021-01" db="EMBL/GenBank/DDBJ databases">
        <authorList>
            <person name="Corre E."/>
            <person name="Pelletier E."/>
            <person name="Niang G."/>
            <person name="Scheremetjew M."/>
            <person name="Finn R."/>
            <person name="Kale V."/>
            <person name="Holt S."/>
            <person name="Cochrane G."/>
            <person name="Meng A."/>
            <person name="Brown T."/>
            <person name="Cohen L."/>
        </authorList>
    </citation>
    <scope>NUCLEOTIDE SEQUENCE</scope>
    <source>
        <strain evidence="3">Ras09</strain>
    </source>
</reference>
<feature type="transmembrane region" description="Helical" evidence="2">
    <location>
        <begin position="68"/>
        <end position="91"/>
    </location>
</feature>
<accession>A0A7S3CN82</accession>
<proteinExistence type="predicted"/>
<keyword evidence="2" id="KW-0812">Transmembrane</keyword>
<feature type="region of interest" description="Disordered" evidence="1">
    <location>
        <begin position="206"/>
        <end position="226"/>
    </location>
</feature>
<protein>
    <submittedName>
        <fullName evidence="3">Uncharacterized protein</fullName>
    </submittedName>
</protein>
<feature type="transmembrane region" description="Helical" evidence="2">
    <location>
        <begin position="138"/>
        <end position="159"/>
    </location>
</feature>
<keyword evidence="2" id="KW-1133">Transmembrane helix</keyword>
<organism evidence="3">
    <name type="scientific">Strombidium rassoulzadegani</name>
    <dbReference type="NCBI Taxonomy" id="1082188"/>
    <lineage>
        <taxon>Eukaryota</taxon>
        <taxon>Sar</taxon>
        <taxon>Alveolata</taxon>
        <taxon>Ciliophora</taxon>
        <taxon>Intramacronucleata</taxon>
        <taxon>Spirotrichea</taxon>
        <taxon>Oligotrichia</taxon>
        <taxon>Strombidiidae</taxon>
        <taxon>Strombidium</taxon>
    </lineage>
</organism>
<evidence type="ECO:0000256" key="2">
    <source>
        <dbReference type="SAM" id="Phobius"/>
    </source>
</evidence>